<keyword evidence="5 6" id="KW-0472">Membrane</keyword>
<keyword evidence="8" id="KW-1185">Reference proteome</keyword>
<dbReference type="Proteomes" id="UP001575105">
    <property type="component" value="Unassembled WGS sequence"/>
</dbReference>
<feature type="transmembrane region" description="Helical" evidence="6">
    <location>
        <begin position="356"/>
        <end position="374"/>
    </location>
</feature>
<feature type="transmembrane region" description="Helical" evidence="6">
    <location>
        <begin position="292"/>
        <end position="314"/>
    </location>
</feature>
<feature type="transmembrane region" description="Helical" evidence="6">
    <location>
        <begin position="108"/>
        <end position="129"/>
    </location>
</feature>
<keyword evidence="4 6" id="KW-1133">Transmembrane helix</keyword>
<dbReference type="Pfam" id="PF03739">
    <property type="entry name" value="LptF_LptG"/>
    <property type="match status" value="1"/>
</dbReference>
<dbReference type="EMBL" id="JBGUBD010000002">
    <property type="protein sequence ID" value="MFA9477491.1"/>
    <property type="molecule type" value="Genomic_DNA"/>
</dbReference>
<protein>
    <submittedName>
        <fullName evidence="7">LptF/LptG family permease</fullName>
    </submittedName>
</protein>
<sequence length="376" mass="41000">MKTLDRYILREFFVNFVVLLLVLMTLFVVIDMIVGLEDFVQAGEAHAEQYGGQVLATLVVMIDYYAPVLVMVYVFLSGLIVVGAMGFTIATFQRTREMTAMVAGGISLYRVSAPILLAGMALNALSLPIQEFVIPGMASKLVRSKSQLKHELVDTFPIRFARDDAGRLFTAADFDASEQRLSNLTVIERNEAGLAQRRITTEAAYWDQEHEHWRLVPAGMAVSPHFGAPGEGDAFDGAPESVPYLATELSPTVLMARRATSYPQLLSLVELQQMQANPAVEPHQRAHIARIVWGRFSLLVVNVLVLVMGLAIFLRLGHVNMVNQAVIAAGICLGAWGTGLLLIQAGGGALNPVASAWLPVVLFLPLTAGLLQFVRT</sequence>
<feature type="transmembrane region" description="Helical" evidence="6">
    <location>
        <begin position="326"/>
        <end position="350"/>
    </location>
</feature>
<keyword evidence="2" id="KW-1003">Cell membrane</keyword>
<evidence type="ECO:0000313" key="8">
    <source>
        <dbReference type="Proteomes" id="UP001575105"/>
    </source>
</evidence>
<evidence type="ECO:0000256" key="2">
    <source>
        <dbReference type="ARBA" id="ARBA00022475"/>
    </source>
</evidence>
<feature type="transmembrane region" description="Helical" evidence="6">
    <location>
        <begin position="64"/>
        <end position="87"/>
    </location>
</feature>
<dbReference type="PANTHER" id="PTHR33529">
    <property type="entry name" value="SLR0882 PROTEIN-RELATED"/>
    <property type="match status" value="1"/>
</dbReference>
<organism evidence="7 8">
    <name type="scientific">Natronomicrosphaera hydrolytica</name>
    <dbReference type="NCBI Taxonomy" id="3242702"/>
    <lineage>
        <taxon>Bacteria</taxon>
        <taxon>Pseudomonadati</taxon>
        <taxon>Planctomycetota</taxon>
        <taxon>Phycisphaerae</taxon>
        <taxon>Phycisphaerales</taxon>
        <taxon>Phycisphaeraceae</taxon>
        <taxon>Natronomicrosphaera</taxon>
    </lineage>
</organism>
<keyword evidence="3 6" id="KW-0812">Transmembrane</keyword>
<dbReference type="RefSeq" id="WP_425344414.1">
    <property type="nucleotide sequence ID" value="NZ_JBGUBD010000002.1"/>
</dbReference>
<dbReference type="InterPro" id="IPR005495">
    <property type="entry name" value="LptG/LptF_permease"/>
</dbReference>
<feature type="transmembrane region" description="Helical" evidence="6">
    <location>
        <begin position="12"/>
        <end position="34"/>
    </location>
</feature>
<comment type="subcellular location">
    <subcellularLocation>
        <location evidence="1">Cell membrane</location>
        <topology evidence="1">Multi-pass membrane protein</topology>
    </subcellularLocation>
</comment>
<reference evidence="7 8" key="1">
    <citation type="submission" date="2024-08" db="EMBL/GenBank/DDBJ databases">
        <title>Whole-genome sequencing of halo(alkali)philic microorganisms from hypersaline lakes.</title>
        <authorList>
            <person name="Sorokin D.Y."/>
            <person name="Merkel A.Y."/>
            <person name="Messina E."/>
            <person name="Yakimov M."/>
        </authorList>
    </citation>
    <scope>NUCLEOTIDE SEQUENCE [LARGE SCALE GENOMIC DNA]</scope>
    <source>
        <strain evidence="7 8">AB-hyl4</strain>
    </source>
</reference>
<comment type="caution">
    <text evidence="7">The sequence shown here is derived from an EMBL/GenBank/DDBJ whole genome shotgun (WGS) entry which is preliminary data.</text>
</comment>
<gene>
    <name evidence="7" type="ORF">ACERK3_04200</name>
</gene>
<name>A0ABV4U401_9BACT</name>
<proteinExistence type="predicted"/>
<evidence type="ECO:0000256" key="4">
    <source>
        <dbReference type="ARBA" id="ARBA00022989"/>
    </source>
</evidence>
<dbReference type="PANTHER" id="PTHR33529:SF2">
    <property type="entry name" value="LIPOPOLYSACCHARIDE EXPORT SYSTEM PERMEASE PROTEIN LPTG"/>
    <property type="match status" value="1"/>
</dbReference>
<accession>A0ABV4U401</accession>
<evidence type="ECO:0000256" key="3">
    <source>
        <dbReference type="ARBA" id="ARBA00022692"/>
    </source>
</evidence>
<evidence type="ECO:0000313" key="7">
    <source>
        <dbReference type="EMBL" id="MFA9477491.1"/>
    </source>
</evidence>
<evidence type="ECO:0000256" key="6">
    <source>
        <dbReference type="SAM" id="Phobius"/>
    </source>
</evidence>
<evidence type="ECO:0000256" key="5">
    <source>
        <dbReference type="ARBA" id="ARBA00023136"/>
    </source>
</evidence>
<evidence type="ECO:0000256" key="1">
    <source>
        <dbReference type="ARBA" id="ARBA00004651"/>
    </source>
</evidence>